<dbReference type="GO" id="GO:0005829">
    <property type="term" value="C:cytosol"/>
    <property type="evidence" value="ECO:0007669"/>
    <property type="project" value="UniProtKB-SubCell"/>
</dbReference>
<keyword evidence="4" id="KW-0677">Repeat</keyword>
<dbReference type="OrthoDB" id="5951217at2759"/>
<dbReference type="InterPro" id="IPR050637">
    <property type="entry name" value="NLRP_innate_immun_reg"/>
</dbReference>
<dbReference type="Gene3D" id="3.80.10.10">
    <property type="entry name" value="Ribonuclease Inhibitor"/>
    <property type="match status" value="2"/>
</dbReference>
<dbReference type="STRING" id="50429.A0A2B4SUS5"/>
<dbReference type="InterPro" id="IPR032675">
    <property type="entry name" value="LRR_dom_sf"/>
</dbReference>
<dbReference type="Gene3D" id="3.40.50.300">
    <property type="entry name" value="P-loop containing nucleotide triphosphate hydrolases"/>
    <property type="match status" value="2"/>
</dbReference>
<evidence type="ECO:0000256" key="1">
    <source>
        <dbReference type="ARBA" id="ARBA00004496"/>
    </source>
</evidence>
<dbReference type="PANTHER" id="PTHR45690">
    <property type="entry name" value="NACHT, LRR AND PYD DOMAINS-CONTAINING PROTEIN 12"/>
    <property type="match status" value="1"/>
</dbReference>
<protein>
    <submittedName>
        <fullName evidence="8">NACHT, LRR and PYD domains-containing protein 12</fullName>
    </submittedName>
</protein>
<feature type="domain" description="NACHT" evidence="7">
    <location>
        <begin position="710"/>
        <end position="861"/>
    </location>
</feature>
<keyword evidence="5" id="KW-0547">Nucleotide-binding</keyword>
<evidence type="ECO:0000256" key="4">
    <source>
        <dbReference type="ARBA" id="ARBA00022737"/>
    </source>
</evidence>
<dbReference type="InterPro" id="IPR006553">
    <property type="entry name" value="Leu-rich_rpt_Cys-con_subtyp"/>
</dbReference>
<organism evidence="8 9">
    <name type="scientific">Stylophora pistillata</name>
    <name type="common">Smooth cauliflower coral</name>
    <dbReference type="NCBI Taxonomy" id="50429"/>
    <lineage>
        <taxon>Eukaryota</taxon>
        <taxon>Metazoa</taxon>
        <taxon>Cnidaria</taxon>
        <taxon>Anthozoa</taxon>
        <taxon>Hexacorallia</taxon>
        <taxon>Scleractinia</taxon>
        <taxon>Astrocoeniina</taxon>
        <taxon>Pocilloporidae</taxon>
        <taxon>Stylophora</taxon>
    </lineage>
</organism>
<evidence type="ECO:0000256" key="3">
    <source>
        <dbReference type="ARBA" id="ARBA00022490"/>
    </source>
</evidence>
<dbReference type="Pfam" id="PF05729">
    <property type="entry name" value="NACHT"/>
    <property type="match status" value="2"/>
</dbReference>
<evidence type="ECO:0000256" key="6">
    <source>
        <dbReference type="ARBA" id="ARBA00022840"/>
    </source>
</evidence>
<comment type="similarity">
    <text evidence="2">Belongs to the NLRP family.</text>
</comment>
<dbReference type="EMBL" id="LSMT01000017">
    <property type="protein sequence ID" value="PFX32919.1"/>
    <property type="molecule type" value="Genomic_DNA"/>
</dbReference>
<dbReference type="InterPro" id="IPR007111">
    <property type="entry name" value="NACHT_NTPase"/>
</dbReference>
<dbReference type="Proteomes" id="UP000225706">
    <property type="component" value="Unassembled WGS sequence"/>
</dbReference>
<accession>A0A2B4SUS5</accession>
<keyword evidence="9" id="KW-1185">Reference proteome</keyword>
<dbReference type="PROSITE" id="PS51450">
    <property type="entry name" value="LRR"/>
    <property type="match status" value="3"/>
</dbReference>
<dbReference type="SMART" id="SM00368">
    <property type="entry name" value="LRR_RI"/>
    <property type="match status" value="10"/>
</dbReference>
<evidence type="ECO:0000313" key="8">
    <source>
        <dbReference type="EMBL" id="PFX32919.1"/>
    </source>
</evidence>
<dbReference type="SUPFAM" id="SSF52540">
    <property type="entry name" value="P-loop containing nucleoside triphosphate hydrolases"/>
    <property type="match status" value="1"/>
</dbReference>
<dbReference type="InterPro" id="IPR041249">
    <property type="entry name" value="HEPN_DZIP3"/>
</dbReference>
<keyword evidence="6" id="KW-0067">ATP-binding</keyword>
<gene>
    <name evidence="8" type="primary">NLRP12</name>
    <name evidence="8" type="ORF">AWC38_SpisGene2256</name>
</gene>
<evidence type="ECO:0000256" key="2">
    <source>
        <dbReference type="ARBA" id="ARBA00008665"/>
    </source>
</evidence>
<dbReference type="SMART" id="SM00367">
    <property type="entry name" value="LRR_CC"/>
    <property type="match status" value="7"/>
</dbReference>
<dbReference type="Pfam" id="PF18738">
    <property type="entry name" value="HEPN_DZIP3"/>
    <property type="match status" value="2"/>
</dbReference>
<sequence length="1500" mass="169061">MATAVAPSFLSTKETTNYARLCRLLVDVGSDVLRQTFEKKRPPGNLDTVLSSPPVSTVLLSLKKNTVLIPQQWGKLYPAVRSSVSSKNFDITLLMLLLRNTCGLVTPSTGWNTPPTAADISLEADIVRIKSYRNTVYGHASEASVDDSTFNRYWQDIQGPLMRLGGADILNRSSVLDHHSDIDDSLFEYIVDHPEEVLVIIDGYDECLQRDSIASDSHEEYPNNAIKKMPVAAVCAKLIKGKILRGSVVMITSRPDESDKMKDKHIHFDRYVEITGFSEPQVKEYIEKYFKNREGMKNAVLDHITKNVNLVSFAHIPVLCFLMCSYFEYTLQHSDITNPPPVKASDLYDEVVKMFVQKHDKNKRLPLEVTLDELSKLAAQLLRERSKCANQCNINRDIPPTKKDIQGPLVRLGGAEYQSAIDDLKKECMDPDFEEHYKELLRQWVKDEVSIKERLDEMSEKFGKRLDEIEEAIVNPSKKAGDKAEIVMQNIEERALSTCRQTIPLWLRYVEDTFTAIPHDEIDAFHHHLNEQNNDIQFTREVDENGKLPFLDCLVVETSVTTTDNSPSEVYTHPDDQITPSHVTPGFKPFTALSTDLSRTAGVTQYSNALKESIRGQTEYLPLVSPTLPNVRTDHVFTNILMQHGRKPVQCLDSERKECLNPHGQRERQGSVEDLDLKREKRLRQYGQISGNKIKHSQEIFLPTDGKHPESVLVTGKAGIGKTLFCQKLIRDWADNKLFQSIANTDLADFKFAYLLTFRQLNLLGDNPVTLKDILNRSSVLDDHSNIDDSLFEYIVHHPGEVLIIIDGYDECSQQDYIASVSHEKYPNNSMEKMPVAALCAKLIKRRILRGSVVMITSRPDESDKMKDNHIHFDRYVEITGFFKPQVKEYIGKYFKNNEGMKKTVLDHITKNANLVSFAHVPVLCLLMCSYFEYNLQHSDITYPLPVKTSVLYDEVVRMFVQKHDKSERLSLKVTLDELSRLAAQLLRERRYLFIKEDLRTFNLQEVEILCRSGLLHCGPPFRNSFSATTKYFCFTHLTLQEYLAASWFVKEKEIPPKHVSPEVYQFMSGILSRQKDAVVMERLVEEIAPLRRISSLGRQPVILMFKCLTEYEDVEFAKRIVKKRHHDIFIREGSILFYGSNLTDVDCTALSFLFHVFSALDTEGESEVNEGKSKRGAKWKLTKLDLSYNQVTDAGAVSLCQALQTPTYKLTTLDLMSNQITDAGVVSLCQALQTPTCTLTTLYLGANQLTDAGAVSLCQALQTPTCKFTTLHLNANQITNAGVVSLCQALQTPTCKLATLYLSENQITNAGVVSLCQTLQTPTCKLTTLDLSHNQITDAAVVRLGQALQTPTCKLTILFLSAIQITDASLVNLYEALQTPACKPSTLDLSHNQITDAAVVRLCQALQAPTSKLTTLDMVGNQITDVGVVSLCQALQTPTCKLTRLDLNENQITDFGVVSLCQALQTTTCKLTILNLRSNQITDAGKEHLRKCSGKTISC</sequence>
<dbReference type="InterPro" id="IPR001611">
    <property type="entry name" value="Leu-rich_rpt"/>
</dbReference>
<dbReference type="PANTHER" id="PTHR45690:SF19">
    <property type="entry name" value="NACHT, LRR AND PYD DOMAINS-CONTAINING PROTEIN 3"/>
    <property type="match status" value="1"/>
</dbReference>
<dbReference type="GO" id="GO:0005524">
    <property type="term" value="F:ATP binding"/>
    <property type="evidence" value="ECO:0007669"/>
    <property type="project" value="UniProtKB-KW"/>
</dbReference>
<proteinExistence type="inferred from homology"/>
<evidence type="ECO:0000256" key="5">
    <source>
        <dbReference type="ARBA" id="ARBA00022741"/>
    </source>
</evidence>
<dbReference type="InterPro" id="IPR027417">
    <property type="entry name" value="P-loop_NTPase"/>
</dbReference>
<name>A0A2B4SUS5_STYPI</name>
<comment type="subcellular location">
    <subcellularLocation>
        <location evidence="1">Cytoplasm</location>
    </subcellularLocation>
</comment>
<dbReference type="PROSITE" id="PS50837">
    <property type="entry name" value="NACHT"/>
    <property type="match status" value="1"/>
</dbReference>
<evidence type="ECO:0000313" key="9">
    <source>
        <dbReference type="Proteomes" id="UP000225706"/>
    </source>
</evidence>
<evidence type="ECO:0000259" key="7">
    <source>
        <dbReference type="PROSITE" id="PS50837"/>
    </source>
</evidence>
<dbReference type="SUPFAM" id="SSF52047">
    <property type="entry name" value="RNI-like"/>
    <property type="match status" value="1"/>
</dbReference>
<reference evidence="9" key="1">
    <citation type="journal article" date="2017" name="bioRxiv">
        <title>Comparative analysis of the genomes of Stylophora pistillata and Acropora digitifera provides evidence for extensive differences between species of corals.</title>
        <authorList>
            <person name="Voolstra C.R."/>
            <person name="Li Y."/>
            <person name="Liew Y.J."/>
            <person name="Baumgarten S."/>
            <person name="Zoccola D."/>
            <person name="Flot J.-F."/>
            <person name="Tambutte S."/>
            <person name="Allemand D."/>
            <person name="Aranda M."/>
        </authorList>
    </citation>
    <scope>NUCLEOTIDE SEQUENCE [LARGE SCALE GENOMIC DNA]</scope>
</reference>
<keyword evidence="3" id="KW-0963">Cytoplasm</keyword>
<dbReference type="Pfam" id="PF13516">
    <property type="entry name" value="LRR_6"/>
    <property type="match status" value="10"/>
</dbReference>
<comment type="caution">
    <text evidence="8">The sequence shown here is derived from an EMBL/GenBank/DDBJ whole genome shotgun (WGS) entry which is preliminary data.</text>
</comment>